<evidence type="ECO:0000313" key="6">
    <source>
        <dbReference type="Proteomes" id="UP000689967"/>
    </source>
</evidence>
<dbReference type="InterPro" id="IPR004329">
    <property type="entry name" value="CcmE"/>
</dbReference>
<keyword evidence="2" id="KW-1133">Transmembrane helix</keyword>
<feature type="region of interest" description="Disordered" evidence="3">
    <location>
        <begin position="145"/>
        <end position="171"/>
    </location>
</feature>
<feature type="topological domain" description="Cytoplasmic" evidence="2">
    <location>
        <begin position="1"/>
        <end position="7"/>
    </location>
</feature>
<keyword evidence="2" id="KW-0472">Membrane</keyword>
<dbReference type="HAMAP" id="MF_01959">
    <property type="entry name" value="CcmE"/>
    <property type="match status" value="1"/>
</dbReference>
<name>A0ABS6H2P9_9PROT</name>
<feature type="binding site" description="axial binding residue" evidence="2">
    <location>
        <position position="131"/>
    </location>
    <ligand>
        <name>heme</name>
        <dbReference type="ChEBI" id="CHEBI:30413"/>
    </ligand>
    <ligandPart>
        <name>Fe</name>
        <dbReference type="ChEBI" id="CHEBI:18248"/>
    </ligandPart>
</feature>
<dbReference type="Pfam" id="PF03100">
    <property type="entry name" value="CcmE"/>
    <property type="match status" value="1"/>
</dbReference>
<evidence type="ECO:0000313" key="5">
    <source>
        <dbReference type="EMBL" id="MBU8542942.1"/>
    </source>
</evidence>
<keyword evidence="6" id="KW-1185">Reference proteome</keyword>
<dbReference type="EMBL" id="JAERQM010000001">
    <property type="protein sequence ID" value="MBU8542942.1"/>
    <property type="molecule type" value="Genomic_DNA"/>
</dbReference>
<evidence type="ECO:0000256" key="2">
    <source>
        <dbReference type="HAMAP-Rule" id="MF_01959"/>
    </source>
</evidence>
<keyword evidence="4" id="KW-0732">Signal</keyword>
<protein>
    <recommendedName>
        <fullName evidence="2">Cytochrome c-type biogenesis protein CcmE</fullName>
    </recommendedName>
    <alternativeName>
        <fullName evidence="2">Cytochrome c maturation protein E</fullName>
    </alternativeName>
    <alternativeName>
        <fullName evidence="2">Heme chaperone CcmE</fullName>
    </alternativeName>
</protein>
<keyword evidence="2" id="KW-0812">Transmembrane</keyword>
<feature type="topological domain" description="Extracellular" evidence="2">
    <location>
        <begin position="29"/>
        <end position="171"/>
    </location>
</feature>
<dbReference type="PANTHER" id="PTHR34128">
    <property type="entry name" value="CYTOCHROME C-TYPE BIOGENESIS PROTEIN CCME HOMOLOG, MITOCHONDRIAL"/>
    <property type="match status" value="1"/>
</dbReference>
<keyword evidence="2" id="KW-0479">Metal-binding</keyword>
<dbReference type="RefSeq" id="WP_216873229.1">
    <property type="nucleotide sequence ID" value="NZ_JAERQM010000001.1"/>
</dbReference>
<feature type="signal peptide" evidence="4">
    <location>
        <begin position="1"/>
        <end position="23"/>
    </location>
</feature>
<dbReference type="Proteomes" id="UP000689967">
    <property type="component" value="Unassembled WGS sequence"/>
</dbReference>
<comment type="subcellular location">
    <subcellularLocation>
        <location evidence="2">Cell membrane</location>
        <topology evidence="2">Single-pass type II membrane protein</topology>
    </subcellularLocation>
</comment>
<comment type="similarity">
    <text evidence="2">Belongs to the CcmE/CycJ family.</text>
</comment>
<evidence type="ECO:0000256" key="3">
    <source>
        <dbReference type="SAM" id="MobiDB-lite"/>
    </source>
</evidence>
<feature type="binding site" description="covalent" evidence="2">
    <location>
        <position position="127"/>
    </location>
    <ligand>
        <name>heme</name>
        <dbReference type="ChEBI" id="CHEBI:30413"/>
    </ligand>
</feature>
<sequence length="171" mass="18729">MTRKRRRLWILLLCAIGVGSATALTLTAFQDNIVFFRSPSDIMAERPAPERSFRLGGLVEAGSVVREEGRTGERPTVRFRVTDGAHAVPVTYQGVLPDLFREGQGVVTAGRYGLDGQFRATEVLARHDETYMPPEVADALKRAGHWQPEQGTPPPAATWNTLQPTRTGSGS</sequence>
<dbReference type="NCBIfam" id="NF009731">
    <property type="entry name" value="PRK13254.1-5"/>
    <property type="match status" value="1"/>
</dbReference>
<dbReference type="NCBIfam" id="NF009729">
    <property type="entry name" value="PRK13254.1-3"/>
    <property type="match status" value="1"/>
</dbReference>
<feature type="compositionally biased region" description="Polar residues" evidence="3">
    <location>
        <begin position="158"/>
        <end position="171"/>
    </location>
</feature>
<dbReference type="NCBIfam" id="NF009727">
    <property type="entry name" value="PRK13254.1-1"/>
    <property type="match status" value="1"/>
</dbReference>
<comment type="function">
    <text evidence="2">Heme chaperone required for the biogenesis of c-type cytochromes. Transiently binds heme delivered by CcmC and transfers the heme to apo-cytochromes in a process facilitated by CcmF and CcmH.</text>
</comment>
<gene>
    <name evidence="2 5" type="primary">ccmE</name>
    <name evidence="2" type="synonym">cycJ</name>
    <name evidence="5" type="ORF">JJQ90_04460</name>
</gene>
<keyword evidence="2" id="KW-0349">Heme</keyword>
<keyword evidence="2" id="KW-1003">Cell membrane</keyword>
<proteinExistence type="inferred from homology"/>
<keyword evidence="2" id="KW-0201">Cytochrome c-type biogenesis</keyword>
<evidence type="ECO:0000256" key="4">
    <source>
        <dbReference type="SAM" id="SignalP"/>
    </source>
</evidence>
<evidence type="ECO:0000256" key="1">
    <source>
        <dbReference type="ARBA" id="ARBA00022968"/>
    </source>
</evidence>
<feature type="chain" id="PRO_5047330548" description="Cytochrome c-type biogenesis protein CcmE" evidence="4">
    <location>
        <begin position="24"/>
        <end position="171"/>
    </location>
</feature>
<keyword evidence="1 2" id="KW-0735">Signal-anchor</keyword>
<keyword evidence="2" id="KW-0408">Iron</keyword>
<organism evidence="5 6">
    <name type="scientific">Falsiroseomonas oleicola</name>
    <dbReference type="NCBI Taxonomy" id="2801474"/>
    <lineage>
        <taxon>Bacteria</taxon>
        <taxon>Pseudomonadati</taxon>
        <taxon>Pseudomonadota</taxon>
        <taxon>Alphaproteobacteria</taxon>
        <taxon>Acetobacterales</taxon>
        <taxon>Roseomonadaceae</taxon>
        <taxon>Falsiroseomonas</taxon>
    </lineage>
</organism>
<accession>A0ABS6H2P9</accession>
<reference evidence="5 6" key="1">
    <citation type="submission" date="2021-01" db="EMBL/GenBank/DDBJ databases">
        <title>Roseomonas sp. nov, a bacterium isolated from an oil production mixture in Yumen Oilfield.</title>
        <authorList>
            <person name="Wu D."/>
        </authorList>
    </citation>
    <scope>NUCLEOTIDE SEQUENCE [LARGE SCALE GENOMIC DNA]</scope>
    <source>
        <strain evidence="5 6">ROY-5-3</strain>
    </source>
</reference>
<dbReference type="PANTHER" id="PTHR34128:SF2">
    <property type="entry name" value="CYTOCHROME C-TYPE BIOGENESIS PROTEIN CCME HOMOLOG, MITOCHONDRIAL"/>
    <property type="match status" value="1"/>
</dbReference>
<comment type="caution">
    <text evidence="5">The sequence shown here is derived from an EMBL/GenBank/DDBJ whole genome shotgun (WGS) entry which is preliminary data.</text>
</comment>